<dbReference type="Pfam" id="PF13041">
    <property type="entry name" value="PPR_2"/>
    <property type="match status" value="4"/>
</dbReference>
<proteinExistence type="inferred from homology"/>
<dbReference type="PROSITE" id="PS51375">
    <property type="entry name" value="PPR"/>
    <property type="match status" value="10"/>
</dbReference>
<dbReference type="Pfam" id="PF01535">
    <property type="entry name" value="PPR"/>
    <property type="match status" value="1"/>
</dbReference>
<sequence>MVMEGREIVEGKEDVGINETVIAWQRGDNAASGGVQEGGSRGGVDFTPKILFGAKAVRYGAWHVGVMGELGVIGEGMRSQRGMRHGKQLGEMVVVACMSNAVSQGKELPNSLALQLTQPIILKVLSNPSLNPSNKLRFFNWSRSHQPPSPKAYSLILRCFTRPPFLSHLPSILLSMSQDGVVLDSHSFKLLFHSLIISSNFHLALHLLDYIPPGPTLSPLIYNSLLIALLRKNQLPLALSIFFKLLDAVPPHLHSKSLASNHLLVALRKADMKLEFRQVFHRLRDNEAFSFDTWGYNVCIHAFGCWGDFAASLALFKEMKHKGLASPDLCTYNTLITVLCKLGKVQDALIVWEELNASAHQPDHYTYTILIQACSKTYRIHDATTIFNHMLSNAFRPATLVYNSLLHGLFKATKVTEACQLFDKMVQQGVKPTSWTYNILIHGLLKNGRAEAAYTLFCDLKKKGQFVDGITYSIIVLQLCKEGQLEEALGLVEEMESRGFAVDLVTITSLLIAIHRHGRWDWTDRLMKHVREGDLVPSVLRWKVGTEASLKNPPKKRKDYSPMFPSAGDFGDIFSLMTSAQDVNLDSHDAKINDGEETSCDDVDEWSSSPHMDKLANQVGSGGYPAQMFTPFSGQRVQEKGPDSFDVDMVNTFLSIFLAKGKLSLACKLFEIFSDAGVDPVSYTYNSIMSSFVKKGYITEAWAILTEMGEKLCPADIATYNMIIQGLGNMGRADLAGTVLDRLLKQGGYLDIVMYNTLINALGKAGRIDEVNKFFEQMKSGGINPDVVTYNTLIEVHSKAGRLKDAYKFLKMMLDAGCSPNHVTDTTLDYLGREIDKLRYQRASILSEKDDPS</sequence>
<dbReference type="EMBL" id="JAYMYQ010000004">
    <property type="protein sequence ID" value="KAK7338180.1"/>
    <property type="molecule type" value="Genomic_DNA"/>
</dbReference>
<dbReference type="Proteomes" id="UP001367508">
    <property type="component" value="Unassembled WGS sequence"/>
</dbReference>
<feature type="repeat" description="PPR" evidence="3">
    <location>
        <begin position="681"/>
        <end position="715"/>
    </location>
</feature>
<keyword evidence="5" id="KW-1185">Reference proteome</keyword>
<comment type="caution">
    <text evidence="4">The sequence shown here is derived from an EMBL/GenBank/DDBJ whole genome shotgun (WGS) entry which is preliminary data.</text>
</comment>
<feature type="repeat" description="PPR" evidence="3">
    <location>
        <begin position="292"/>
        <end position="326"/>
    </location>
</feature>
<dbReference type="Pfam" id="PF12854">
    <property type="entry name" value="PPR_1"/>
    <property type="match status" value="1"/>
</dbReference>
<dbReference type="Gene3D" id="1.25.40.10">
    <property type="entry name" value="Tetratricopeptide repeat domain"/>
    <property type="match status" value="4"/>
</dbReference>
<feature type="repeat" description="PPR" evidence="3">
    <location>
        <begin position="786"/>
        <end position="820"/>
    </location>
</feature>
<keyword evidence="2" id="KW-0677">Repeat</keyword>
<organism evidence="4 5">
    <name type="scientific">Canavalia gladiata</name>
    <name type="common">Sword bean</name>
    <name type="synonym">Dolichos gladiatus</name>
    <dbReference type="NCBI Taxonomy" id="3824"/>
    <lineage>
        <taxon>Eukaryota</taxon>
        <taxon>Viridiplantae</taxon>
        <taxon>Streptophyta</taxon>
        <taxon>Embryophyta</taxon>
        <taxon>Tracheophyta</taxon>
        <taxon>Spermatophyta</taxon>
        <taxon>Magnoliopsida</taxon>
        <taxon>eudicotyledons</taxon>
        <taxon>Gunneridae</taxon>
        <taxon>Pentapetalae</taxon>
        <taxon>rosids</taxon>
        <taxon>fabids</taxon>
        <taxon>Fabales</taxon>
        <taxon>Fabaceae</taxon>
        <taxon>Papilionoideae</taxon>
        <taxon>50 kb inversion clade</taxon>
        <taxon>NPAAA clade</taxon>
        <taxon>indigoferoid/millettioid clade</taxon>
        <taxon>Phaseoleae</taxon>
        <taxon>Canavalia</taxon>
    </lineage>
</organism>
<dbReference type="AlphaFoldDB" id="A0AAN9QHZ6"/>
<dbReference type="PANTHER" id="PTHR47447:SF23">
    <property type="entry name" value="PENTACOTRIPEPTIDE-REPEAT REGION OF PRORP DOMAIN-CONTAINING PROTEIN"/>
    <property type="match status" value="1"/>
</dbReference>
<evidence type="ECO:0000256" key="3">
    <source>
        <dbReference type="PROSITE-ProRule" id="PRU00708"/>
    </source>
</evidence>
<comment type="similarity">
    <text evidence="1">Belongs to the PPR family. P subfamily.</text>
</comment>
<gene>
    <name evidence="4" type="ORF">VNO77_18782</name>
</gene>
<accession>A0AAN9QHZ6</accession>
<protein>
    <recommendedName>
        <fullName evidence="6">Pentatricopeptide repeat-containing protein</fullName>
    </recommendedName>
</protein>
<feature type="repeat" description="PPR" evidence="3">
    <location>
        <begin position="328"/>
        <end position="362"/>
    </location>
</feature>
<evidence type="ECO:0008006" key="6">
    <source>
        <dbReference type="Google" id="ProtNLM"/>
    </source>
</evidence>
<dbReference type="NCBIfam" id="TIGR00756">
    <property type="entry name" value="PPR"/>
    <property type="match status" value="9"/>
</dbReference>
<reference evidence="4 5" key="1">
    <citation type="submission" date="2024-01" db="EMBL/GenBank/DDBJ databases">
        <title>The genomes of 5 underutilized Papilionoideae crops provide insights into root nodulation and disease resistanc.</title>
        <authorList>
            <person name="Jiang F."/>
        </authorList>
    </citation>
    <scope>NUCLEOTIDE SEQUENCE [LARGE SCALE GENOMIC DNA]</scope>
    <source>
        <strain evidence="4">LVBAO_FW01</strain>
        <tissue evidence="4">Leaves</tissue>
    </source>
</reference>
<feature type="repeat" description="PPR" evidence="3">
    <location>
        <begin position="468"/>
        <end position="502"/>
    </location>
</feature>
<feature type="repeat" description="PPR" evidence="3">
    <location>
        <begin position="363"/>
        <end position="397"/>
    </location>
</feature>
<feature type="repeat" description="PPR" evidence="3">
    <location>
        <begin position="751"/>
        <end position="785"/>
    </location>
</feature>
<feature type="repeat" description="PPR" evidence="3">
    <location>
        <begin position="398"/>
        <end position="432"/>
    </location>
</feature>
<evidence type="ECO:0000256" key="2">
    <source>
        <dbReference type="ARBA" id="ARBA00022737"/>
    </source>
</evidence>
<evidence type="ECO:0000313" key="4">
    <source>
        <dbReference type="EMBL" id="KAK7338180.1"/>
    </source>
</evidence>
<name>A0AAN9QHZ6_CANGL</name>
<dbReference type="InterPro" id="IPR011990">
    <property type="entry name" value="TPR-like_helical_dom_sf"/>
</dbReference>
<evidence type="ECO:0000256" key="1">
    <source>
        <dbReference type="ARBA" id="ARBA00007626"/>
    </source>
</evidence>
<feature type="repeat" description="PPR" evidence="3">
    <location>
        <begin position="433"/>
        <end position="467"/>
    </location>
</feature>
<dbReference type="PANTHER" id="PTHR47447">
    <property type="entry name" value="OS03G0856100 PROTEIN"/>
    <property type="match status" value="1"/>
</dbReference>
<feature type="repeat" description="PPR" evidence="3">
    <location>
        <begin position="716"/>
        <end position="750"/>
    </location>
</feature>
<evidence type="ECO:0000313" key="5">
    <source>
        <dbReference type="Proteomes" id="UP001367508"/>
    </source>
</evidence>
<dbReference type="InterPro" id="IPR002885">
    <property type="entry name" value="PPR_rpt"/>
</dbReference>